<dbReference type="PANTHER" id="PTHR39608:SF2">
    <property type="entry name" value="MARVEL DOMAIN-CONTAINING PROTEIN"/>
    <property type="match status" value="1"/>
</dbReference>
<evidence type="ECO:0000313" key="3">
    <source>
        <dbReference type="Proteomes" id="UP000246991"/>
    </source>
</evidence>
<comment type="caution">
    <text evidence="2">The sequence shown here is derived from an EMBL/GenBank/DDBJ whole genome shotgun (WGS) entry which is preliminary data.</text>
</comment>
<proteinExistence type="predicted"/>
<evidence type="ECO:0000256" key="1">
    <source>
        <dbReference type="SAM" id="Phobius"/>
    </source>
</evidence>
<dbReference type="Proteomes" id="UP000246991">
    <property type="component" value="Unassembled WGS sequence"/>
</dbReference>
<name>A0A317SE44_9PEZI</name>
<keyword evidence="1" id="KW-0472">Membrane</keyword>
<dbReference type="AlphaFoldDB" id="A0A317SE44"/>
<protein>
    <recommendedName>
        <fullName evidence="4">MARVEL domain-containing protein</fullName>
    </recommendedName>
</protein>
<evidence type="ECO:0000313" key="2">
    <source>
        <dbReference type="EMBL" id="PWW71880.1"/>
    </source>
</evidence>
<dbReference type="EMBL" id="PYWC01000130">
    <property type="protein sequence ID" value="PWW71880.1"/>
    <property type="molecule type" value="Genomic_DNA"/>
</dbReference>
<keyword evidence="1" id="KW-1133">Transmembrane helix</keyword>
<reference evidence="2 3" key="1">
    <citation type="submission" date="2018-03" db="EMBL/GenBank/DDBJ databases">
        <title>Genomes of Pezizomycetes fungi and the evolution of truffles.</title>
        <authorList>
            <person name="Murat C."/>
            <person name="Payen T."/>
            <person name="Noel B."/>
            <person name="Kuo A."/>
            <person name="Martin F.M."/>
        </authorList>
    </citation>
    <scope>NUCLEOTIDE SEQUENCE [LARGE SCALE GENOMIC DNA]</scope>
    <source>
        <strain evidence="2">091103-1</strain>
    </source>
</reference>
<keyword evidence="1" id="KW-0812">Transmembrane</keyword>
<dbReference type="OrthoDB" id="5342507at2759"/>
<feature type="transmembrane region" description="Helical" evidence="1">
    <location>
        <begin position="132"/>
        <end position="158"/>
    </location>
</feature>
<feature type="transmembrane region" description="Helical" evidence="1">
    <location>
        <begin position="12"/>
        <end position="32"/>
    </location>
</feature>
<evidence type="ECO:0008006" key="4">
    <source>
        <dbReference type="Google" id="ProtNLM"/>
    </source>
</evidence>
<feature type="transmembrane region" description="Helical" evidence="1">
    <location>
        <begin position="52"/>
        <end position="70"/>
    </location>
</feature>
<organism evidence="2 3">
    <name type="scientific">Tuber magnatum</name>
    <name type="common">white Piedmont truffle</name>
    <dbReference type="NCBI Taxonomy" id="42249"/>
    <lineage>
        <taxon>Eukaryota</taxon>
        <taxon>Fungi</taxon>
        <taxon>Dikarya</taxon>
        <taxon>Ascomycota</taxon>
        <taxon>Pezizomycotina</taxon>
        <taxon>Pezizomycetes</taxon>
        <taxon>Pezizales</taxon>
        <taxon>Tuberaceae</taxon>
        <taxon>Tuber</taxon>
    </lineage>
</organism>
<dbReference type="PANTHER" id="PTHR39608">
    <property type="entry name" value="INTEGRAL MEMBRANE PROTEIN (AFU_ORTHOLOGUE AFUA_5G08640)"/>
    <property type="match status" value="1"/>
</dbReference>
<keyword evidence="3" id="KW-1185">Reference proteome</keyword>
<accession>A0A317SE44</accession>
<sequence length="177" mass="20017">MAAGGLKTITWLIRLLQLFFAIILVGTISFMIDQFRHYGVSVPRELIVPEVFSVLAIIISGFSILSVFFLGYTLQLVAAFLDLAMFAGYLASSILLRDNYHRRSMHDPLRRALVDMRIAYRDPPHMRTNTGLVRLLVGLVVIQVVLFFVTTILSVFVARKMEKERGTGERNRGQVTV</sequence>
<gene>
    <name evidence="2" type="ORF">C7212DRAFT_337457</name>
</gene>
<feature type="transmembrane region" description="Helical" evidence="1">
    <location>
        <begin position="77"/>
        <end position="96"/>
    </location>
</feature>